<evidence type="ECO:0000256" key="10">
    <source>
        <dbReference type="ARBA" id="ARBA00023180"/>
    </source>
</evidence>
<reference evidence="13" key="1">
    <citation type="submission" date="2025-08" db="UniProtKB">
        <authorList>
            <consortium name="Ensembl"/>
        </authorList>
    </citation>
    <scope>IDENTIFICATION</scope>
</reference>
<evidence type="ECO:0000313" key="13">
    <source>
        <dbReference type="Ensembl" id="ENSSSCP00055003327.1"/>
    </source>
</evidence>
<evidence type="ECO:0000313" key="14">
    <source>
        <dbReference type="Proteomes" id="UP000694724"/>
    </source>
</evidence>
<comment type="similarity">
    <text evidence="2">Belongs to the UDP-glycosyltransferase family.</text>
</comment>
<feature type="transmembrane region" description="Helical" evidence="12">
    <location>
        <begin position="151"/>
        <end position="169"/>
    </location>
</feature>
<dbReference type="SUPFAM" id="SSF53756">
    <property type="entry name" value="UDP-Glycosyltransferase/glycogen phosphorylase"/>
    <property type="match status" value="1"/>
</dbReference>
<proteinExistence type="inferred from homology"/>
<dbReference type="InterPro" id="IPR002213">
    <property type="entry name" value="UDP_glucos_trans"/>
</dbReference>
<dbReference type="GO" id="GO:0015020">
    <property type="term" value="F:glucuronosyltransferase activity"/>
    <property type="evidence" value="ECO:0007669"/>
    <property type="project" value="UniProtKB-EC"/>
</dbReference>
<evidence type="ECO:0000256" key="3">
    <source>
        <dbReference type="ARBA" id="ARBA00012544"/>
    </source>
</evidence>
<keyword evidence="8 12" id="KW-1133">Transmembrane helix</keyword>
<evidence type="ECO:0000256" key="6">
    <source>
        <dbReference type="ARBA" id="ARBA00022692"/>
    </source>
</evidence>
<keyword evidence="5" id="KW-0808">Transferase</keyword>
<dbReference type="Gene3D" id="3.40.50.2000">
    <property type="entry name" value="Glycogen Phosphorylase B"/>
    <property type="match status" value="1"/>
</dbReference>
<keyword evidence="9 12" id="KW-0472">Membrane</keyword>
<dbReference type="GO" id="GO:0016020">
    <property type="term" value="C:membrane"/>
    <property type="evidence" value="ECO:0007669"/>
    <property type="project" value="UniProtKB-SubCell"/>
</dbReference>
<evidence type="ECO:0000256" key="5">
    <source>
        <dbReference type="ARBA" id="ARBA00022679"/>
    </source>
</evidence>
<organism evidence="13 14">
    <name type="scientific">Sus scrofa</name>
    <name type="common">Pig</name>
    <dbReference type="NCBI Taxonomy" id="9823"/>
    <lineage>
        <taxon>Eukaryota</taxon>
        <taxon>Metazoa</taxon>
        <taxon>Chordata</taxon>
        <taxon>Craniata</taxon>
        <taxon>Vertebrata</taxon>
        <taxon>Euteleostomi</taxon>
        <taxon>Mammalia</taxon>
        <taxon>Eutheria</taxon>
        <taxon>Laurasiatheria</taxon>
        <taxon>Artiodactyla</taxon>
        <taxon>Suina</taxon>
        <taxon>Suidae</taxon>
        <taxon>Sus</taxon>
    </lineage>
</organism>
<name>A0A8D1P9D9_PIG</name>
<keyword evidence="6 12" id="KW-0812">Transmembrane</keyword>
<protein>
    <recommendedName>
        <fullName evidence="3">glucuronosyltransferase</fullName>
        <ecNumber evidence="3">2.4.1.17</ecNumber>
    </recommendedName>
</protein>
<keyword evidence="7" id="KW-0732">Signal</keyword>
<keyword evidence="4" id="KW-0328">Glycosyltransferase</keyword>
<accession>A0A8D1P9D9</accession>
<dbReference type="Ensembl" id="ENSSSCT00055004340.1">
    <property type="protein sequence ID" value="ENSSSCP00055003327.1"/>
    <property type="gene ID" value="ENSSSCG00055002286.1"/>
</dbReference>
<keyword evidence="10" id="KW-0325">Glycoprotein</keyword>
<dbReference type="EC" id="2.4.1.17" evidence="3"/>
<dbReference type="AlphaFoldDB" id="A0A8D1P9D9"/>
<dbReference type="InterPro" id="IPR050271">
    <property type="entry name" value="UDP-glycosyltransferase"/>
</dbReference>
<dbReference type="PANTHER" id="PTHR48043:SF24">
    <property type="entry name" value="UDP-GLUCURONOSYLTRANSFERASE 3A2"/>
    <property type="match status" value="1"/>
</dbReference>
<evidence type="ECO:0000256" key="1">
    <source>
        <dbReference type="ARBA" id="ARBA00004167"/>
    </source>
</evidence>
<dbReference type="Proteomes" id="UP000694724">
    <property type="component" value="Unplaced"/>
</dbReference>
<evidence type="ECO:0000256" key="11">
    <source>
        <dbReference type="ARBA" id="ARBA00047475"/>
    </source>
</evidence>
<dbReference type="PANTHER" id="PTHR48043">
    <property type="entry name" value="EG:EG0003.4 PROTEIN-RELATED"/>
    <property type="match status" value="1"/>
</dbReference>
<dbReference type="Pfam" id="PF00201">
    <property type="entry name" value="UDPGT"/>
    <property type="match status" value="1"/>
</dbReference>
<evidence type="ECO:0000256" key="9">
    <source>
        <dbReference type="ARBA" id="ARBA00023136"/>
    </source>
</evidence>
<evidence type="ECO:0000256" key="7">
    <source>
        <dbReference type="ARBA" id="ARBA00022729"/>
    </source>
</evidence>
<comment type="subcellular location">
    <subcellularLocation>
        <location evidence="1">Membrane</location>
        <topology evidence="1">Single-pass membrane protein</topology>
    </subcellularLocation>
</comment>
<feature type="transmembrane region" description="Helical" evidence="12">
    <location>
        <begin position="6"/>
        <end position="23"/>
    </location>
</feature>
<evidence type="ECO:0000256" key="4">
    <source>
        <dbReference type="ARBA" id="ARBA00022676"/>
    </source>
</evidence>
<comment type="catalytic activity">
    <reaction evidence="11">
        <text>glucuronate acceptor + UDP-alpha-D-glucuronate = acceptor beta-D-glucuronoside + UDP + H(+)</text>
        <dbReference type="Rhea" id="RHEA:21032"/>
        <dbReference type="ChEBI" id="CHEBI:15378"/>
        <dbReference type="ChEBI" id="CHEBI:58052"/>
        <dbReference type="ChEBI" id="CHEBI:58223"/>
        <dbReference type="ChEBI" id="CHEBI:132367"/>
        <dbReference type="ChEBI" id="CHEBI:132368"/>
        <dbReference type="EC" id="2.4.1.17"/>
    </reaction>
</comment>
<evidence type="ECO:0000256" key="8">
    <source>
        <dbReference type="ARBA" id="ARBA00022989"/>
    </source>
</evidence>
<evidence type="ECO:0000256" key="12">
    <source>
        <dbReference type="SAM" id="Phobius"/>
    </source>
</evidence>
<evidence type="ECO:0000256" key="2">
    <source>
        <dbReference type="ARBA" id="ARBA00009995"/>
    </source>
</evidence>
<sequence length="190" mass="21717">MTPTPIYAPIGIFFYLFCFSWYSESFILKCSALFFICNNLPSHLIQHGVPMVEIPFFADQPENLIWVETRKFGVSLQLKQIKVETLVLEMKEVMEESGVYKSAAVADSIIRRTHPLTPAQQLVGWTKYILQMGDAGHLKPHTFQQPWHEQYLLGVLLFLLVVTLGTMWLCGKLLGLVARWLCGARKLKEA</sequence>